<sequence length="174" mass="20274">FAKGHLLYKKSEKHAYVYDMIKQQRFSSFLVWIKALNGKHFFKDKKSALATIFLKPNCNETSVGQIIKRENHESYFKNNEIVTLPSIKNIIMTMIYDDIELAGTNLMEGKGFLCLVSFDVNMKKELYVKEAFHECRELIRCSIFVNSLKIKDNTLETNSINHKISTIYEIYSVV</sequence>
<name>A0ABN7VPB3_GIGMA</name>
<protein>
    <submittedName>
        <fullName evidence="1">35431_t:CDS:1</fullName>
    </submittedName>
</protein>
<comment type="caution">
    <text evidence="1">The sequence shown here is derived from an EMBL/GenBank/DDBJ whole genome shotgun (WGS) entry which is preliminary data.</text>
</comment>
<dbReference type="Proteomes" id="UP000789901">
    <property type="component" value="Unassembled WGS sequence"/>
</dbReference>
<feature type="non-terminal residue" evidence="1">
    <location>
        <position position="1"/>
    </location>
</feature>
<evidence type="ECO:0000313" key="2">
    <source>
        <dbReference type="Proteomes" id="UP000789901"/>
    </source>
</evidence>
<dbReference type="EMBL" id="CAJVQB010019050">
    <property type="protein sequence ID" value="CAG8789710.1"/>
    <property type="molecule type" value="Genomic_DNA"/>
</dbReference>
<evidence type="ECO:0000313" key="1">
    <source>
        <dbReference type="EMBL" id="CAG8789710.1"/>
    </source>
</evidence>
<proteinExistence type="predicted"/>
<accession>A0ABN7VPB3</accession>
<organism evidence="1 2">
    <name type="scientific">Gigaspora margarita</name>
    <dbReference type="NCBI Taxonomy" id="4874"/>
    <lineage>
        <taxon>Eukaryota</taxon>
        <taxon>Fungi</taxon>
        <taxon>Fungi incertae sedis</taxon>
        <taxon>Mucoromycota</taxon>
        <taxon>Glomeromycotina</taxon>
        <taxon>Glomeromycetes</taxon>
        <taxon>Diversisporales</taxon>
        <taxon>Gigasporaceae</taxon>
        <taxon>Gigaspora</taxon>
    </lineage>
</organism>
<keyword evidence="2" id="KW-1185">Reference proteome</keyword>
<gene>
    <name evidence="1" type="ORF">GMARGA_LOCUS21045</name>
</gene>
<reference evidence="1 2" key="1">
    <citation type="submission" date="2021-06" db="EMBL/GenBank/DDBJ databases">
        <authorList>
            <person name="Kallberg Y."/>
            <person name="Tangrot J."/>
            <person name="Rosling A."/>
        </authorList>
    </citation>
    <scope>NUCLEOTIDE SEQUENCE [LARGE SCALE GENOMIC DNA]</scope>
    <source>
        <strain evidence="1 2">120-4 pot B 10/14</strain>
    </source>
</reference>